<sequence length="98" mass="11147">MVDIKDHEDLGDPVNWSWLRGDLLGVNKKNLATWFFITNQEPFQKPSHQTTHPFIFHSYGVPTYTTTPQMRTLHCADFSRDYGKHQIAAAAALGSCLI</sequence>
<comment type="caution">
    <text evidence="1">The sequence shown here is derived from an EMBL/GenBank/DDBJ whole genome shotgun (WGS) entry which is preliminary data.</text>
</comment>
<evidence type="ECO:0000313" key="1">
    <source>
        <dbReference type="EMBL" id="KAK8023149.1"/>
    </source>
</evidence>
<dbReference type="EMBL" id="JAQQWI010000009">
    <property type="protein sequence ID" value="KAK8023149.1"/>
    <property type="molecule type" value="Genomic_DNA"/>
</dbReference>
<name>A0ABR1S163_9PEZI</name>
<evidence type="ECO:0000313" key="2">
    <source>
        <dbReference type="Proteomes" id="UP001396898"/>
    </source>
</evidence>
<organism evidence="1 2">
    <name type="scientific">Apiospora marii</name>
    <dbReference type="NCBI Taxonomy" id="335849"/>
    <lineage>
        <taxon>Eukaryota</taxon>
        <taxon>Fungi</taxon>
        <taxon>Dikarya</taxon>
        <taxon>Ascomycota</taxon>
        <taxon>Pezizomycotina</taxon>
        <taxon>Sordariomycetes</taxon>
        <taxon>Xylariomycetidae</taxon>
        <taxon>Amphisphaeriales</taxon>
        <taxon>Apiosporaceae</taxon>
        <taxon>Apiospora</taxon>
    </lineage>
</organism>
<protein>
    <submittedName>
        <fullName evidence="1">Uncharacterized protein</fullName>
    </submittedName>
</protein>
<keyword evidence="2" id="KW-1185">Reference proteome</keyword>
<accession>A0ABR1S163</accession>
<reference evidence="1 2" key="1">
    <citation type="submission" date="2023-01" db="EMBL/GenBank/DDBJ databases">
        <title>Analysis of 21 Apiospora genomes using comparative genomics revels a genus with tremendous synthesis potential of carbohydrate active enzymes and secondary metabolites.</title>
        <authorList>
            <person name="Sorensen T."/>
        </authorList>
    </citation>
    <scope>NUCLEOTIDE SEQUENCE [LARGE SCALE GENOMIC DNA]</scope>
    <source>
        <strain evidence="1 2">CBS 20057</strain>
    </source>
</reference>
<proteinExistence type="predicted"/>
<dbReference type="Proteomes" id="UP001396898">
    <property type="component" value="Unassembled WGS sequence"/>
</dbReference>
<gene>
    <name evidence="1" type="ORF">PG991_007030</name>
</gene>